<dbReference type="RefSeq" id="WP_135622827.1">
    <property type="nucleotide sequence ID" value="NZ_RQGD01000019.1"/>
</dbReference>
<feature type="chain" id="PRO_5020706580" evidence="1">
    <location>
        <begin position="23"/>
        <end position="170"/>
    </location>
</feature>
<accession>A0A4R9K5M6</accession>
<dbReference type="AlphaFoldDB" id="A0A4R9K5M6"/>
<keyword evidence="3" id="KW-1185">Reference proteome</keyword>
<organism evidence="2 3">
    <name type="scientific">Leptospira ognonensis</name>
    <dbReference type="NCBI Taxonomy" id="2484945"/>
    <lineage>
        <taxon>Bacteria</taxon>
        <taxon>Pseudomonadati</taxon>
        <taxon>Spirochaetota</taxon>
        <taxon>Spirochaetia</taxon>
        <taxon>Leptospirales</taxon>
        <taxon>Leptospiraceae</taxon>
        <taxon>Leptospira</taxon>
    </lineage>
</organism>
<reference evidence="2" key="1">
    <citation type="journal article" date="2019" name="PLoS Negl. Trop. Dis.">
        <title>Revisiting the worldwide diversity of Leptospira species in the environment.</title>
        <authorList>
            <person name="Vincent A.T."/>
            <person name="Schiettekatte O."/>
            <person name="Bourhy P."/>
            <person name="Veyrier F.J."/>
            <person name="Picardeau M."/>
        </authorList>
    </citation>
    <scope>NUCLEOTIDE SEQUENCE [LARGE SCALE GENOMIC DNA]</scope>
    <source>
        <strain evidence="2">201702476</strain>
    </source>
</reference>
<evidence type="ECO:0000313" key="2">
    <source>
        <dbReference type="EMBL" id="TGL61525.1"/>
    </source>
</evidence>
<evidence type="ECO:0000313" key="3">
    <source>
        <dbReference type="Proteomes" id="UP000297693"/>
    </source>
</evidence>
<feature type="signal peptide" evidence="1">
    <location>
        <begin position="1"/>
        <end position="22"/>
    </location>
</feature>
<gene>
    <name evidence="2" type="ORF">EHQ58_05230</name>
</gene>
<keyword evidence="1" id="KW-0732">Signal</keyword>
<dbReference type="EMBL" id="RQGD01000019">
    <property type="protein sequence ID" value="TGL61525.1"/>
    <property type="molecule type" value="Genomic_DNA"/>
</dbReference>
<dbReference type="OrthoDB" id="329957at2"/>
<name>A0A4R9K5M6_9LEPT</name>
<protein>
    <submittedName>
        <fullName evidence="2">Uncharacterized protein</fullName>
    </submittedName>
</protein>
<evidence type="ECO:0000256" key="1">
    <source>
        <dbReference type="SAM" id="SignalP"/>
    </source>
</evidence>
<proteinExistence type="predicted"/>
<dbReference type="Proteomes" id="UP000297693">
    <property type="component" value="Unassembled WGS sequence"/>
</dbReference>
<comment type="caution">
    <text evidence="2">The sequence shown here is derived from an EMBL/GenBank/DDBJ whole genome shotgun (WGS) entry which is preliminary data.</text>
</comment>
<sequence length="170" mass="19745">MKAKKIKYVLLILILISTPALAEIISKKNWMNNPSIIEIRNIYNLIENSIKANKLNIQTKEIEDEETNLPIEKTVIYEKKSNVRKYIVSVGSDDSALSFNYYYDSMSNLRFVFITGGAVNGTYMEHRIYIDGKGNKIWEIQKITKGPGYPFKQNYELQDLVHEPWADFNK</sequence>